<dbReference type="OrthoDB" id="7448591at2"/>
<keyword evidence="1" id="KW-0902">Two-component regulatory system</keyword>
<dbReference type="Proteomes" id="UP000287746">
    <property type="component" value="Unassembled WGS sequence"/>
</dbReference>
<dbReference type="InterPro" id="IPR008207">
    <property type="entry name" value="Sig_transdc_His_kin_Hpt_dom"/>
</dbReference>
<proteinExistence type="predicted"/>
<feature type="domain" description="HPt" evidence="3">
    <location>
        <begin position="31"/>
        <end position="133"/>
    </location>
</feature>
<evidence type="ECO:0000256" key="1">
    <source>
        <dbReference type="ARBA" id="ARBA00023012"/>
    </source>
</evidence>
<reference evidence="4" key="1">
    <citation type="submission" date="2016-12" db="EMBL/GenBank/DDBJ databases">
        <title>Whole genome sequencing of Sphingomonas koreensis.</title>
        <authorList>
            <person name="Conlan S."/>
            <person name="Thomas P.J."/>
            <person name="Mullikin J."/>
            <person name="Palmore T.N."/>
            <person name="Frank K.M."/>
            <person name="Segre J.A."/>
        </authorList>
    </citation>
    <scope>NUCLEOTIDE SEQUENCE</scope>
    <source>
        <strain evidence="4">ABOJV</strain>
    </source>
</reference>
<gene>
    <name evidence="4" type="ORF">BRX40_14925</name>
    <name evidence="5" type="ORF">CA257_21265</name>
    <name evidence="6" type="ORF">DAH66_00710</name>
</gene>
<sequence>MDRISREGELAADDPNRLVDWTAFSQARAELGANFVRILGYFHEDGVKSVALIEEAMRANNAAALVLPAHTLKGESHQFGAEPLAECAAAIETIARHCIENRYEPSEALPHVVELRPLFEATLALLEREANPLVERRPVAAFGRRPGL</sequence>
<dbReference type="InterPro" id="IPR036641">
    <property type="entry name" value="HPT_dom_sf"/>
</dbReference>
<dbReference type="Proteomes" id="UP000185161">
    <property type="component" value="Chromosome"/>
</dbReference>
<evidence type="ECO:0000313" key="7">
    <source>
        <dbReference type="Proteomes" id="UP000185161"/>
    </source>
</evidence>
<keyword evidence="4" id="KW-0808">Transferase</keyword>
<dbReference type="KEGG" id="skr:BRX40_14925"/>
<dbReference type="PROSITE" id="PS50894">
    <property type="entry name" value="HPT"/>
    <property type="match status" value="1"/>
</dbReference>
<evidence type="ECO:0000313" key="9">
    <source>
        <dbReference type="Proteomes" id="UP000287746"/>
    </source>
</evidence>
<keyword evidence="7" id="KW-1185">Reference proteome</keyword>
<dbReference type="EMBL" id="QQYZ01000001">
    <property type="protein sequence ID" value="RSY90538.1"/>
    <property type="molecule type" value="Genomic_DNA"/>
</dbReference>
<reference evidence="7" key="2">
    <citation type="submission" date="2016-12" db="EMBL/GenBank/DDBJ databases">
        <title>Whole genome sequencing of Sphingomonas sp. ABOJV.</title>
        <authorList>
            <person name="Conlan S."/>
            <person name="Thomas P.J."/>
            <person name="Mullikin J."/>
            <person name="Palmore T.N."/>
            <person name="Frank K.M."/>
            <person name="Segre J.A."/>
        </authorList>
    </citation>
    <scope>NUCLEOTIDE SEQUENCE [LARGE SCALE GENOMIC DNA]</scope>
    <source>
        <strain evidence="7">ABOJV</strain>
    </source>
</reference>
<evidence type="ECO:0000313" key="8">
    <source>
        <dbReference type="Proteomes" id="UP000286681"/>
    </source>
</evidence>
<dbReference type="Proteomes" id="UP000286681">
    <property type="component" value="Unassembled WGS sequence"/>
</dbReference>
<reference evidence="8 9" key="3">
    <citation type="submission" date="2018-07" db="EMBL/GenBank/DDBJ databases">
        <title>Genomic and Epidemiologic Investigation of an Indolent Hospital Outbreak.</title>
        <authorList>
            <person name="Johnson R.C."/>
            <person name="Deming C."/>
            <person name="Conlan S."/>
            <person name="Zellmer C.J."/>
            <person name="Michelin A.V."/>
            <person name="Lee-Lin S."/>
            <person name="Thomas P.J."/>
            <person name="Park M."/>
            <person name="Weingarten R.A."/>
            <person name="Less J."/>
            <person name="Dekker J.P."/>
            <person name="Frank K.M."/>
            <person name="Musser K.A."/>
            <person name="Mcquiston J.R."/>
            <person name="Henderson D.K."/>
            <person name="Lau A.F."/>
            <person name="Palmore T.N."/>
            <person name="Segre J.A."/>
        </authorList>
    </citation>
    <scope>NUCLEOTIDE SEQUENCE [LARGE SCALE GENOMIC DNA]</scope>
    <source>
        <strain evidence="6 9">SK-CDC1_0717</strain>
        <strain evidence="5 8">SK-NIH.Env10_0317</strain>
    </source>
</reference>
<protein>
    <submittedName>
        <fullName evidence="4">Histidine phosphotransferase</fullName>
    </submittedName>
    <submittedName>
        <fullName evidence="5">Hpt domain-containing protein</fullName>
    </submittedName>
</protein>
<evidence type="ECO:0000313" key="4">
    <source>
        <dbReference type="EMBL" id="APR53544.1"/>
    </source>
</evidence>
<dbReference type="GO" id="GO:0000160">
    <property type="term" value="P:phosphorelay signal transduction system"/>
    <property type="evidence" value="ECO:0007669"/>
    <property type="project" value="UniProtKB-KW"/>
</dbReference>
<feature type="modified residue" description="Phosphohistidine" evidence="2">
    <location>
        <position position="70"/>
    </location>
</feature>
<dbReference type="RefSeq" id="WP_066575493.1">
    <property type="nucleotide sequence ID" value="NZ_PGEN01000001.1"/>
</dbReference>
<dbReference type="EMBL" id="QQWO01000027">
    <property type="protein sequence ID" value="RSU98726.1"/>
    <property type="molecule type" value="Genomic_DNA"/>
</dbReference>
<keyword evidence="2" id="KW-0597">Phosphoprotein</keyword>
<dbReference type="GO" id="GO:0004672">
    <property type="term" value="F:protein kinase activity"/>
    <property type="evidence" value="ECO:0007669"/>
    <property type="project" value="UniProtKB-ARBA"/>
</dbReference>
<evidence type="ECO:0000259" key="3">
    <source>
        <dbReference type="PROSITE" id="PS50894"/>
    </source>
</evidence>
<name>A0A1L6JCA1_9SPHN</name>
<organism evidence="4 7">
    <name type="scientific">Sphingomonas koreensis</name>
    <dbReference type="NCBI Taxonomy" id="93064"/>
    <lineage>
        <taxon>Bacteria</taxon>
        <taxon>Pseudomonadati</taxon>
        <taxon>Pseudomonadota</taxon>
        <taxon>Alphaproteobacteria</taxon>
        <taxon>Sphingomonadales</taxon>
        <taxon>Sphingomonadaceae</taxon>
        <taxon>Sphingomonas</taxon>
    </lineage>
</organism>
<dbReference type="SUPFAM" id="SSF47226">
    <property type="entry name" value="Histidine-containing phosphotransfer domain, HPT domain"/>
    <property type="match status" value="1"/>
</dbReference>
<evidence type="ECO:0000256" key="2">
    <source>
        <dbReference type="PROSITE-ProRule" id="PRU00110"/>
    </source>
</evidence>
<dbReference type="Gene3D" id="1.20.120.160">
    <property type="entry name" value="HPT domain"/>
    <property type="match status" value="1"/>
</dbReference>
<dbReference type="Pfam" id="PF01627">
    <property type="entry name" value="Hpt"/>
    <property type="match status" value="1"/>
</dbReference>
<dbReference type="STRING" id="93064.BRX40_14925"/>
<evidence type="ECO:0000313" key="6">
    <source>
        <dbReference type="EMBL" id="RSY90538.1"/>
    </source>
</evidence>
<dbReference type="AlphaFoldDB" id="A0A1L6JCA1"/>
<dbReference type="EMBL" id="CP018820">
    <property type="protein sequence ID" value="APR53544.1"/>
    <property type="molecule type" value="Genomic_DNA"/>
</dbReference>
<accession>A0A1L6JCA1</accession>
<evidence type="ECO:0000313" key="5">
    <source>
        <dbReference type="EMBL" id="RSU98726.1"/>
    </source>
</evidence>